<dbReference type="SUPFAM" id="SSF47413">
    <property type="entry name" value="lambda repressor-like DNA-binding domains"/>
    <property type="match status" value="1"/>
</dbReference>
<dbReference type="PANTHER" id="PTHR46797:SF1">
    <property type="entry name" value="METHYLPHOSPHONATE SYNTHASE"/>
    <property type="match status" value="1"/>
</dbReference>
<accession>A0A412CBS5</accession>
<dbReference type="CDD" id="cd00093">
    <property type="entry name" value="HTH_XRE"/>
    <property type="match status" value="1"/>
</dbReference>
<dbReference type="EMBL" id="QRTP01000050">
    <property type="protein sequence ID" value="RGQ77038.1"/>
    <property type="molecule type" value="Genomic_DNA"/>
</dbReference>
<dbReference type="GO" id="GO:0003700">
    <property type="term" value="F:DNA-binding transcription factor activity"/>
    <property type="evidence" value="ECO:0007669"/>
    <property type="project" value="TreeGrafter"/>
</dbReference>
<dbReference type="GO" id="GO:0005829">
    <property type="term" value="C:cytosol"/>
    <property type="evidence" value="ECO:0007669"/>
    <property type="project" value="TreeGrafter"/>
</dbReference>
<sequence length="71" mass="8257">MSILAFLGNKIRYYRKDRDFEQVDFAQKIGITPQYLSKIECGYAKPSMDLLFRISECLGVDITEIMKESDI</sequence>
<name>A0A412CBS5_9FIRM</name>
<dbReference type="PANTHER" id="PTHR46797">
    <property type="entry name" value="HTH-TYPE TRANSCRIPTIONAL REGULATOR"/>
    <property type="match status" value="1"/>
</dbReference>
<dbReference type="AlphaFoldDB" id="A0A412CBS5"/>
<gene>
    <name evidence="3" type="ORF">DWY77_11675</name>
</gene>
<dbReference type="InterPro" id="IPR050807">
    <property type="entry name" value="TransReg_Diox_bact_type"/>
</dbReference>
<feature type="domain" description="HTH cro/C1-type" evidence="2">
    <location>
        <begin position="11"/>
        <end position="65"/>
    </location>
</feature>
<dbReference type="InterPro" id="IPR001387">
    <property type="entry name" value="Cro/C1-type_HTH"/>
</dbReference>
<dbReference type="SMART" id="SM00530">
    <property type="entry name" value="HTH_XRE"/>
    <property type="match status" value="1"/>
</dbReference>
<reference evidence="3 4" key="1">
    <citation type="submission" date="2018-08" db="EMBL/GenBank/DDBJ databases">
        <title>A genome reference for cultivated species of the human gut microbiota.</title>
        <authorList>
            <person name="Zou Y."/>
            <person name="Xue W."/>
            <person name="Luo G."/>
        </authorList>
    </citation>
    <scope>NUCLEOTIDE SEQUENCE [LARGE SCALE GENOMIC DNA]</scope>
    <source>
        <strain evidence="3 4">AF27-12</strain>
    </source>
</reference>
<dbReference type="InterPro" id="IPR010982">
    <property type="entry name" value="Lambda_DNA-bd_dom_sf"/>
</dbReference>
<dbReference type="PROSITE" id="PS50943">
    <property type="entry name" value="HTH_CROC1"/>
    <property type="match status" value="1"/>
</dbReference>
<protein>
    <submittedName>
        <fullName evidence="3">XRE family transcriptional regulator</fullName>
    </submittedName>
</protein>
<dbReference type="GO" id="GO:0003677">
    <property type="term" value="F:DNA binding"/>
    <property type="evidence" value="ECO:0007669"/>
    <property type="project" value="UniProtKB-KW"/>
</dbReference>
<dbReference type="Pfam" id="PF01381">
    <property type="entry name" value="HTH_3"/>
    <property type="match status" value="1"/>
</dbReference>
<proteinExistence type="predicted"/>
<evidence type="ECO:0000313" key="4">
    <source>
        <dbReference type="Proteomes" id="UP000286147"/>
    </source>
</evidence>
<evidence type="ECO:0000256" key="1">
    <source>
        <dbReference type="ARBA" id="ARBA00023125"/>
    </source>
</evidence>
<organism evidence="3 4">
    <name type="scientific">Megamonas rupellensis</name>
    <dbReference type="NCBI Taxonomy" id="491921"/>
    <lineage>
        <taxon>Bacteria</taxon>
        <taxon>Bacillati</taxon>
        <taxon>Bacillota</taxon>
        <taxon>Negativicutes</taxon>
        <taxon>Selenomonadales</taxon>
        <taxon>Selenomonadaceae</taxon>
        <taxon>Megamonas</taxon>
    </lineage>
</organism>
<dbReference type="Proteomes" id="UP000286147">
    <property type="component" value="Unassembled WGS sequence"/>
</dbReference>
<keyword evidence="1" id="KW-0238">DNA-binding</keyword>
<comment type="caution">
    <text evidence="3">The sequence shown here is derived from an EMBL/GenBank/DDBJ whole genome shotgun (WGS) entry which is preliminary data.</text>
</comment>
<evidence type="ECO:0000259" key="2">
    <source>
        <dbReference type="PROSITE" id="PS50943"/>
    </source>
</evidence>
<evidence type="ECO:0000313" key="3">
    <source>
        <dbReference type="EMBL" id="RGQ77038.1"/>
    </source>
</evidence>
<dbReference type="Gene3D" id="1.10.260.40">
    <property type="entry name" value="lambda repressor-like DNA-binding domains"/>
    <property type="match status" value="1"/>
</dbReference>